<sequence>MAHFRPKSLRRSALSKAQYLRLSLISTVTRLTVTLSLLNAIFPQCTRDPTREEGKARESHLSTAIARTGVFVDDFAECEIVLSLRLFLHPSQMQGHRPLISRGSSTTFRSSMDVLDTAYCLTEEGKKEDDVEAMEKLRKDIEYTQDCASSLCTEKVSLDKQAVLSPLLKGEFFSREEGSDARKSAMESLKMGVKQLDPSNLPMLFAHISDAMGIGSVPVESLISLIDPDTKRAGLTLLLHHL</sequence>
<name>A0ACB9QCR6_9MYRT</name>
<protein>
    <submittedName>
        <fullName evidence="1">Uncharacterized protein</fullName>
    </submittedName>
</protein>
<comment type="caution">
    <text evidence="1">The sequence shown here is derived from an EMBL/GenBank/DDBJ whole genome shotgun (WGS) entry which is preliminary data.</text>
</comment>
<reference evidence="2" key="1">
    <citation type="journal article" date="2023" name="Front. Plant Sci.">
        <title>Chromosomal-level genome assembly of Melastoma candidum provides insights into trichome evolution.</title>
        <authorList>
            <person name="Zhong Y."/>
            <person name="Wu W."/>
            <person name="Sun C."/>
            <person name="Zou P."/>
            <person name="Liu Y."/>
            <person name="Dai S."/>
            <person name="Zhou R."/>
        </authorList>
    </citation>
    <scope>NUCLEOTIDE SEQUENCE [LARGE SCALE GENOMIC DNA]</scope>
</reference>
<accession>A0ACB9QCR6</accession>
<dbReference type="Proteomes" id="UP001057402">
    <property type="component" value="Chromosome 6"/>
</dbReference>
<organism evidence="1 2">
    <name type="scientific">Melastoma candidum</name>
    <dbReference type="NCBI Taxonomy" id="119954"/>
    <lineage>
        <taxon>Eukaryota</taxon>
        <taxon>Viridiplantae</taxon>
        <taxon>Streptophyta</taxon>
        <taxon>Embryophyta</taxon>
        <taxon>Tracheophyta</taxon>
        <taxon>Spermatophyta</taxon>
        <taxon>Magnoliopsida</taxon>
        <taxon>eudicotyledons</taxon>
        <taxon>Gunneridae</taxon>
        <taxon>Pentapetalae</taxon>
        <taxon>rosids</taxon>
        <taxon>malvids</taxon>
        <taxon>Myrtales</taxon>
        <taxon>Melastomataceae</taxon>
        <taxon>Melastomatoideae</taxon>
        <taxon>Melastomateae</taxon>
        <taxon>Melastoma</taxon>
    </lineage>
</organism>
<evidence type="ECO:0000313" key="1">
    <source>
        <dbReference type="EMBL" id="KAI4363918.1"/>
    </source>
</evidence>
<gene>
    <name evidence="1" type="ORF">MLD38_020078</name>
</gene>
<evidence type="ECO:0000313" key="2">
    <source>
        <dbReference type="Proteomes" id="UP001057402"/>
    </source>
</evidence>
<proteinExistence type="predicted"/>
<keyword evidence="2" id="KW-1185">Reference proteome</keyword>
<dbReference type="EMBL" id="CM042885">
    <property type="protein sequence ID" value="KAI4363918.1"/>
    <property type="molecule type" value="Genomic_DNA"/>
</dbReference>